<evidence type="ECO:0000313" key="2">
    <source>
        <dbReference type="EMBL" id="KAG2635573.1"/>
    </source>
</evidence>
<feature type="region of interest" description="Disordered" evidence="1">
    <location>
        <begin position="96"/>
        <end position="126"/>
    </location>
</feature>
<gene>
    <name evidence="2" type="ORF">PVAP13_2NG403203</name>
</gene>
<dbReference type="AlphaFoldDB" id="A0A8T0VSV5"/>
<feature type="region of interest" description="Disordered" evidence="1">
    <location>
        <begin position="145"/>
        <end position="257"/>
    </location>
</feature>
<evidence type="ECO:0000256" key="1">
    <source>
        <dbReference type="SAM" id="MobiDB-lite"/>
    </source>
</evidence>
<organism evidence="2 3">
    <name type="scientific">Panicum virgatum</name>
    <name type="common">Blackwell switchgrass</name>
    <dbReference type="NCBI Taxonomy" id="38727"/>
    <lineage>
        <taxon>Eukaryota</taxon>
        <taxon>Viridiplantae</taxon>
        <taxon>Streptophyta</taxon>
        <taxon>Embryophyta</taxon>
        <taxon>Tracheophyta</taxon>
        <taxon>Spermatophyta</taxon>
        <taxon>Magnoliopsida</taxon>
        <taxon>Liliopsida</taxon>
        <taxon>Poales</taxon>
        <taxon>Poaceae</taxon>
        <taxon>PACMAD clade</taxon>
        <taxon>Panicoideae</taxon>
        <taxon>Panicodae</taxon>
        <taxon>Paniceae</taxon>
        <taxon>Panicinae</taxon>
        <taxon>Panicum</taxon>
        <taxon>Panicum sect. Hiantes</taxon>
    </lineage>
</organism>
<name>A0A8T0VSV5_PANVG</name>
<protein>
    <submittedName>
        <fullName evidence="2">Uncharacterized protein</fullName>
    </submittedName>
</protein>
<feature type="compositionally biased region" description="Basic residues" evidence="1">
    <location>
        <begin position="105"/>
        <end position="121"/>
    </location>
</feature>
<evidence type="ECO:0000313" key="3">
    <source>
        <dbReference type="Proteomes" id="UP000823388"/>
    </source>
</evidence>
<feature type="compositionally biased region" description="Basic and acidic residues" evidence="1">
    <location>
        <begin position="248"/>
        <end position="257"/>
    </location>
</feature>
<feature type="compositionally biased region" description="Low complexity" evidence="1">
    <location>
        <begin position="191"/>
        <end position="202"/>
    </location>
</feature>
<feature type="compositionally biased region" description="Low complexity" evidence="1">
    <location>
        <begin position="174"/>
        <end position="184"/>
    </location>
</feature>
<sequence length="257" mass="26515">MERFGPAFGSRACERSHLGQRIFSLDSGWLRPVKLAGPSGSSWTASLAVTLQRDEAQRGGGAWQSALGAEQGRCSGLAQLVLTRGARVELRRARPAEAEGASLTRVRRGGRSGRPPLRRRGGLGADDLRCGGAADLGRTTFVAAARQTGGGEPPRWRRGGLVAEDLRGSGTSGWGRRASAAARRAGGDTSGWGRRASAAALRAGGGGPPRRRGGPAAALRAGGGGPPRRRRGGPVVEGLDGSESAAEDEQRAVAEED</sequence>
<keyword evidence="3" id="KW-1185">Reference proteome</keyword>
<comment type="caution">
    <text evidence="2">The sequence shown here is derived from an EMBL/GenBank/DDBJ whole genome shotgun (WGS) entry which is preliminary data.</text>
</comment>
<dbReference type="EMBL" id="CM029040">
    <property type="protein sequence ID" value="KAG2635573.1"/>
    <property type="molecule type" value="Genomic_DNA"/>
</dbReference>
<dbReference type="Proteomes" id="UP000823388">
    <property type="component" value="Chromosome 2N"/>
</dbReference>
<accession>A0A8T0VSV5</accession>
<proteinExistence type="predicted"/>
<reference evidence="2" key="1">
    <citation type="submission" date="2020-05" db="EMBL/GenBank/DDBJ databases">
        <title>WGS assembly of Panicum virgatum.</title>
        <authorList>
            <person name="Lovell J.T."/>
            <person name="Jenkins J."/>
            <person name="Shu S."/>
            <person name="Juenger T.E."/>
            <person name="Schmutz J."/>
        </authorList>
    </citation>
    <scope>NUCLEOTIDE SEQUENCE</scope>
    <source>
        <strain evidence="2">AP13</strain>
    </source>
</reference>